<feature type="compositionally biased region" description="Basic and acidic residues" evidence="1">
    <location>
        <begin position="35"/>
        <end position="46"/>
    </location>
</feature>
<feature type="compositionally biased region" description="Acidic residues" evidence="1">
    <location>
        <begin position="111"/>
        <end position="122"/>
    </location>
</feature>
<organism evidence="2 3">
    <name type="scientific">Drosophila rubida</name>
    <dbReference type="NCBI Taxonomy" id="30044"/>
    <lineage>
        <taxon>Eukaryota</taxon>
        <taxon>Metazoa</taxon>
        <taxon>Ecdysozoa</taxon>
        <taxon>Arthropoda</taxon>
        <taxon>Hexapoda</taxon>
        <taxon>Insecta</taxon>
        <taxon>Pterygota</taxon>
        <taxon>Neoptera</taxon>
        <taxon>Endopterygota</taxon>
        <taxon>Diptera</taxon>
        <taxon>Brachycera</taxon>
        <taxon>Muscomorpha</taxon>
        <taxon>Ephydroidea</taxon>
        <taxon>Drosophilidae</taxon>
        <taxon>Drosophila</taxon>
    </lineage>
</organism>
<comment type="caution">
    <text evidence="2">The sequence shown here is derived from an EMBL/GenBank/DDBJ whole genome shotgun (WGS) entry which is preliminary data.</text>
</comment>
<evidence type="ECO:0000256" key="1">
    <source>
        <dbReference type="SAM" id="MobiDB-lite"/>
    </source>
</evidence>
<evidence type="ECO:0000313" key="3">
    <source>
        <dbReference type="Proteomes" id="UP001200034"/>
    </source>
</evidence>
<evidence type="ECO:0000313" key="2">
    <source>
        <dbReference type="EMBL" id="KAH8359088.1"/>
    </source>
</evidence>
<feature type="non-terminal residue" evidence="2">
    <location>
        <position position="1"/>
    </location>
</feature>
<keyword evidence="3" id="KW-1185">Reference proteome</keyword>
<feature type="region of interest" description="Disordered" evidence="1">
    <location>
        <begin position="1"/>
        <end position="46"/>
    </location>
</feature>
<feature type="compositionally biased region" description="Basic and acidic residues" evidence="1">
    <location>
        <begin position="99"/>
        <end position="110"/>
    </location>
</feature>
<feature type="region of interest" description="Disordered" evidence="1">
    <location>
        <begin position="62"/>
        <end position="124"/>
    </location>
</feature>
<protein>
    <submittedName>
        <fullName evidence="2">Uncharacterized protein</fullName>
    </submittedName>
</protein>
<name>A0AAD4JSZ2_9MUSC</name>
<dbReference type="EMBL" id="JAJJHW010003409">
    <property type="protein sequence ID" value="KAH8359088.1"/>
    <property type="molecule type" value="Genomic_DNA"/>
</dbReference>
<reference evidence="2" key="1">
    <citation type="journal article" date="2021" name="Mol. Ecol. Resour.">
        <title>Phylogenomic analyses of the genus Drosophila reveals genomic signals of climate adaptation.</title>
        <authorList>
            <person name="Li F."/>
            <person name="Rane R.V."/>
            <person name="Luria V."/>
            <person name="Xiong Z."/>
            <person name="Chen J."/>
            <person name="Li Z."/>
            <person name="Catullo R.A."/>
            <person name="Griffin P.C."/>
            <person name="Schiffer M."/>
            <person name="Pearce S."/>
            <person name="Lee S.F."/>
            <person name="McElroy K."/>
            <person name="Stocker A."/>
            <person name="Shirriffs J."/>
            <person name="Cockerell F."/>
            <person name="Coppin C."/>
            <person name="Sgro C.M."/>
            <person name="Karger A."/>
            <person name="Cain J.W."/>
            <person name="Weber J.A."/>
            <person name="Santpere G."/>
            <person name="Kirschner M.W."/>
            <person name="Hoffmann A.A."/>
            <person name="Oakeshott J.G."/>
            <person name="Zhang G."/>
        </authorList>
    </citation>
    <scope>NUCLEOTIDE SEQUENCE</scope>
    <source>
        <strain evidence="2">BGI-SZ-2011g</strain>
    </source>
</reference>
<gene>
    <name evidence="2" type="ORF">KR093_004235</name>
</gene>
<proteinExistence type="predicted"/>
<accession>A0AAD4JSZ2</accession>
<dbReference type="AlphaFoldDB" id="A0AAD4JSZ2"/>
<feature type="compositionally biased region" description="Basic and acidic residues" evidence="1">
    <location>
        <begin position="62"/>
        <end position="76"/>
    </location>
</feature>
<dbReference type="Proteomes" id="UP001200034">
    <property type="component" value="Unassembled WGS sequence"/>
</dbReference>
<feature type="compositionally biased region" description="Polar residues" evidence="1">
    <location>
        <begin position="77"/>
        <end position="98"/>
    </location>
</feature>
<sequence>AHELKLKYSQASITSDDKGMQCPSEDELQQPTKTAPKDEAKSEFGHEVELLDISMSDDELQLHAKLSDRKKEHSSRDSSYNSMPSGDRSSTCSISSYEPSERFYRRTKAIDDDEDDGDEDDAAPMSYKRHVARLAERALRACTNYYSESIKLNPELDQALNKKVEMLYNSEMRFSTMKR</sequence>